<evidence type="ECO:0000256" key="1">
    <source>
        <dbReference type="SAM" id="MobiDB-lite"/>
    </source>
</evidence>
<dbReference type="Proteomes" id="UP000320176">
    <property type="component" value="Unassembled WGS sequence"/>
</dbReference>
<dbReference type="RefSeq" id="WP_146518919.1">
    <property type="nucleotide sequence ID" value="NZ_CP151726.1"/>
</dbReference>
<keyword evidence="2" id="KW-1133">Transmembrane helix</keyword>
<keyword evidence="4" id="KW-1185">Reference proteome</keyword>
<feature type="transmembrane region" description="Helical" evidence="2">
    <location>
        <begin position="40"/>
        <end position="57"/>
    </location>
</feature>
<keyword evidence="2" id="KW-0812">Transmembrane</keyword>
<evidence type="ECO:0000313" key="3">
    <source>
        <dbReference type="EMBL" id="TWU05715.1"/>
    </source>
</evidence>
<evidence type="ECO:0000256" key="2">
    <source>
        <dbReference type="SAM" id="Phobius"/>
    </source>
</evidence>
<feature type="region of interest" description="Disordered" evidence="1">
    <location>
        <begin position="115"/>
        <end position="134"/>
    </location>
</feature>
<gene>
    <name evidence="3" type="ORF">Pla52n_14300</name>
</gene>
<comment type="caution">
    <text evidence="3">The sequence shown here is derived from an EMBL/GenBank/DDBJ whole genome shotgun (WGS) entry which is preliminary data.</text>
</comment>
<sequence>MKSRSSLAIAAGIISALFAGVLLSLSAFLALTESTAGSPLSFALMSVFPMLVALACLGQKWRTVALRMVGGVTALVVGWILIQSYINPEIKVGRTGRGLYVAMCVGAISIAAKGRWPSSNPQADPDSVGAESGT</sequence>
<accession>A0A5C6B095</accession>
<dbReference type="AlphaFoldDB" id="A0A5C6B095"/>
<reference evidence="3 4" key="1">
    <citation type="submission" date="2019-02" db="EMBL/GenBank/DDBJ databases">
        <title>Deep-cultivation of Planctomycetes and their phenomic and genomic characterization uncovers novel biology.</title>
        <authorList>
            <person name="Wiegand S."/>
            <person name="Jogler M."/>
            <person name="Boedeker C."/>
            <person name="Pinto D."/>
            <person name="Vollmers J."/>
            <person name="Rivas-Marin E."/>
            <person name="Kohn T."/>
            <person name="Peeters S.H."/>
            <person name="Heuer A."/>
            <person name="Rast P."/>
            <person name="Oberbeckmann S."/>
            <person name="Bunk B."/>
            <person name="Jeske O."/>
            <person name="Meyerdierks A."/>
            <person name="Storesund J.E."/>
            <person name="Kallscheuer N."/>
            <person name="Luecker S."/>
            <person name="Lage O.M."/>
            <person name="Pohl T."/>
            <person name="Merkel B.J."/>
            <person name="Hornburger P."/>
            <person name="Mueller R.-W."/>
            <person name="Bruemmer F."/>
            <person name="Labrenz M."/>
            <person name="Spormann A.M."/>
            <person name="Op Den Camp H."/>
            <person name="Overmann J."/>
            <person name="Amann R."/>
            <person name="Jetten M.S.M."/>
            <person name="Mascher T."/>
            <person name="Medema M.H."/>
            <person name="Devos D.P."/>
            <person name="Kaster A.-K."/>
            <person name="Ovreas L."/>
            <person name="Rohde M."/>
            <person name="Galperin M.Y."/>
            <person name="Jogler C."/>
        </authorList>
    </citation>
    <scope>NUCLEOTIDE SEQUENCE [LARGE SCALE GENOMIC DNA]</scope>
    <source>
        <strain evidence="3 4">Pla52n</strain>
    </source>
</reference>
<evidence type="ECO:0000313" key="4">
    <source>
        <dbReference type="Proteomes" id="UP000320176"/>
    </source>
</evidence>
<proteinExistence type="predicted"/>
<keyword evidence="2" id="KW-0472">Membrane</keyword>
<organism evidence="3 4">
    <name type="scientific">Stieleria varia</name>
    <dbReference type="NCBI Taxonomy" id="2528005"/>
    <lineage>
        <taxon>Bacteria</taxon>
        <taxon>Pseudomonadati</taxon>
        <taxon>Planctomycetota</taxon>
        <taxon>Planctomycetia</taxon>
        <taxon>Pirellulales</taxon>
        <taxon>Pirellulaceae</taxon>
        <taxon>Stieleria</taxon>
    </lineage>
</organism>
<protein>
    <submittedName>
        <fullName evidence="3">Uncharacterized protein</fullName>
    </submittedName>
</protein>
<feature type="transmembrane region" description="Helical" evidence="2">
    <location>
        <begin position="64"/>
        <end position="86"/>
    </location>
</feature>
<dbReference type="EMBL" id="SJPN01000002">
    <property type="protein sequence ID" value="TWU05715.1"/>
    <property type="molecule type" value="Genomic_DNA"/>
</dbReference>
<name>A0A5C6B095_9BACT</name>